<dbReference type="EMBL" id="OGUS01000066">
    <property type="protein sequence ID" value="SPC06599.1"/>
    <property type="molecule type" value="Genomic_DNA"/>
</dbReference>
<feature type="domain" description="VOC" evidence="10">
    <location>
        <begin position="25"/>
        <end position="131"/>
    </location>
</feature>
<gene>
    <name evidence="12" type="primary">mcpII</name>
    <name evidence="13" type="ORF">CO2235_150076</name>
    <name evidence="12" type="ORF">CO2235_U600044</name>
    <name evidence="11" type="ORF">JTE92_20655</name>
</gene>
<dbReference type="OrthoDB" id="8676366at2"/>
<dbReference type="PROSITE" id="PS51819">
    <property type="entry name" value="VOC"/>
    <property type="match status" value="2"/>
</dbReference>
<dbReference type="InterPro" id="IPR000486">
    <property type="entry name" value="Xdiol_ring_cleave_dOase_1/2"/>
</dbReference>
<dbReference type="Proteomes" id="UP000256862">
    <property type="component" value="Chromosome CO2235"/>
</dbReference>
<keyword evidence="5 8" id="KW-0223">Dioxygenase</keyword>
<accession>A0A375FY31</accession>
<dbReference type="GO" id="GO:0008198">
    <property type="term" value="F:ferrous iron binding"/>
    <property type="evidence" value="ECO:0007669"/>
    <property type="project" value="InterPro"/>
</dbReference>
<dbReference type="EMBL" id="OGUS01000115">
    <property type="protein sequence ID" value="SPC12421.1"/>
    <property type="molecule type" value="Genomic_DNA"/>
</dbReference>
<name>A0A375FY31_9BURK</name>
<proteinExistence type="inferred from homology"/>
<dbReference type="Proteomes" id="UP000623307">
    <property type="component" value="Chromosome 2"/>
</dbReference>
<dbReference type="GeneID" id="303491967"/>
<dbReference type="SUPFAM" id="SSF54593">
    <property type="entry name" value="Glyoxalase/Bleomycin resistance protein/Dihydroxybiphenyl dioxygenase"/>
    <property type="match status" value="1"/>
</dbReference>
<feature type="domain" description="VOC" evidence="10">
    <location>
        <begin position="167"/>
        <end position="282"/>
    </location>
</feature>
<dbReference type="Gene3D" id="3.10.180.10">
    <property type="entry name" value="2,3-Dihydroxybiphenyl 1,2-Dioxygenase, domain 1"/>
    <property type="match status" value="2"/>
</dbReference>
<evidence type="ECO:0000256" key="8">
    <source>
        <dbReference type="RuleBase" id="RU000683"/>
    </source>
</evidence>
<dbReference type="InterPro" id="IPR037523">
    <property type="entry name" value="VOC_core"/>
</dbReference>
<keyword evidence="3" id="KW-0479">Metal-binding</keyword>
<keyword evidence="7 8" id="KW-0408">Iron</keyword>
<dbReference type="RefSeq" id="WP_063238875.1">
    <property type="nucleotide sequence ID" value="NZ_CP069810.1"/>
</dbReference>
<reference evidence="12 14" key="2">
    <citation type="submission" date="2018-01" db="EMBL/GenBank/DDBJ databases">
        <authorList>
            <person name="Clerissi C."/>
        </authorList>
    </citation>
    <scope>NUCLEOTIDE SEQUENCE</scope>
    <source>
        <strain evidence="12">Cupriavidus oxalaticus LMG 2235</strain>
    </source>
</reference>
<feature type="region of interest" description="Disordered" evidence="9">
    <location>
        <begin position="131"/>
        <end position="160"/>
    </location>
</feature>
<dbReference type="EC" id="1.13.11.2" evidence="12"/>
<evidence type="ECO:0000256" key="6">
    <source>
        <dbReference type="ARBA" id="ARBA00023002"/>
    </source>
</evidence>
<evidence type="ECO:0000256" key="9">
    <source>
        <dbReference type="SAM" id="MobiDB-lite"/>
    </source>
</evidence>
<evidence type="ECO:0000256" key="3">
    <source>
        <dbReference type="ARBA" id="ARBA00022723"/>
    </source>
</evidence>
<evidence type="ECO:0000313" key="13">
    <source>
        <dbReference type="EMBL" id="SPC12421.1"/>
    </source>
</evidence>
<evidence type="ECO:0000256" key="1">
    <source>
        <dbReference type="ARBA" id="ARBA00001954"/>
    </source>
</evidence>
<sequence length="320" mass="35007">MDSSQAKNRSLPDVQPAAASHAVHSIDHFALEVPDLAVAEHFLLSFGLTVLRNGDCLDVFAADHHRWARFYEGESKRLAYLSFNCFEGDLSGIRQQLAACGATIVDDARFGSLEGVWFFDPDGNLVQVKAGPKTSPSGKSVMRMESTPAGVRGSATRSQVPQIRPRRLSHVLMFSPDVGRALDFYREAIGLRLSDRSGDLIAFTHAPYGSDHHLLALVKSSAKGWHHSAWDVANVNEVGQGASQMAAAGYPAGWGTGRHVLGSNYFFYVRDPWGSFFEYSADIDYIAAGQTWPAGDFPPEDSLYQWGPDVPADFVRNTEA</sequence>
<keyword evidence="15" id="KW-1185">Reference proteome</keyword>
<reference evidence="14" key="1">
    <citation type="submission" date="2018-01" db="EMBL/GenBank/DDBJ databases">
        <authorList>
            <person name="Gaut B.S."/>
            <person name="Morton B.R."/>
            <person name="Clegg M.T."/>
            <person name="Duvall M.R."/>
        </authorList>
    </citation>
    <scope>NUCLEOTIDE SEQUENCE [LARGE SCALE GENOMIC DNA]</scope>
</reference>
<dbReference type="InterPro" id="IPR004360">
    <property type="entry name" value="Glyas_Fos-R_dOase_dom"/>
</dbReference>
<dbReference type="EMBL" id="CP069812">
    <property type="protein sequence ID" value="QRQ95814.1"/>
    <property type="molecule type" value="Genomic_DNA"/>
</dbReference>
<evidence type="ECO:0000313" key="11">
    <source>
        <dbReference type="EMBL" id="QRQ95814.1"/>
    </source>
</evidence>
<evidence type="ECO:0000256" key="7">
    <source>
        <dbReference type="ARBA" id="ARBA00023004"/>
    </source>
</evidence>
<keyword evidence="6 8" id="KW-0560">Oxidoreductase</keyword>
<evidence type="ECO:0000256" key="2">
    <source>
        <dbReference type="ARBA" id="ARBA00008784"/>
    </source>
</evidence>
<evidence type="ECO:0000256" key="5">
    <source>
        <dbReference type="ARBA" id="ARBA00022964"/>
    </source>
</evidence>
<keyword evidence="4 8" id="KW-0058">Aromatic hydrocarbons catabolism</keyword>
<evidence type="ECO:0000313" key="15">
    <source>
        <dbReference type="Proteomes" id="UP000623307"/>
    </source>
</evidence>
<evidence type="ECO:0000256" key="4">
    <source>
        <dbReference type="ARBA" id="ARBA00022797"/>
    </source>
</evidence>
<evidence type="ECO:0000259" key="10">
    <source>
        <dbReference type="PROSITE" id="PS51819"/>
    </source>
</evidence>
<dbReference type="PROSITE" id="PS00082">
    <property type="entry name" value="EXTRADIOL_DIOXYGENAS"/>
    <property type="match status" value="1"/>
</dbReference>
<dbReference type="AlphaFoldDB" id="A0A375FY31"/>
<dbReference type="InterPro" id="IPR029068">
    <property type="entry name" value="Glyas_Bleomycin-R_OHBP_Dase"/>
</dbReference>
<dbReference type="Pfam" id="PF00903">
    <property type="entry name" value="Glyoxalase"/>
    <property type="match status" value="1"/>
</dbReference>
<dbReference type="GO" id="GO:0018577">
    <property type="term" value="F:catechol 2,3-dioxygenase activity"/>
    <property type="evidence" value="ECO:0007669"/>
    <property type="project" value="UniProtKB-EC"/>
</dbReference>
<reference evidence="11 15" key="3">
    <citation type="submission" date="2021-02" db="EMBL/GenBank/DDBJ databases">
        <title>Complete Genome Sequence of Cupriavidus oxalaticus Strain Ox1, a Soil Oxalate-Degrading Species.</title>
        <authorList>
            <person name="Palmieri F."/>
            <person name="Udriet P."/>
            <person name="Deuasquier M."/>
            <person name="Beaudoing E."/>
            <person name="Johnson S.L."/>
            <person name="Davenport K.W."/>
            <person name="Chain P.S."/>
            <person name="Bindschedler S."/>
            <person name="Junier P."/>
        </authorList>
    </citation>
    <scope>NUCLEOTIDE SEQUENCE [LARGE SCALE GENOMIC DNA]</scope>
    <source>
        <strain evidence="11 15">Ox1</strain>
    </source>
</reference>
<comment type="similarity">
    <text evidence="2 8">Belongs to the extradiol ring-cleavage dioxygenase family.</text>
</comment>
<evidence type="ECO:0000313" key="12">
    <source>
        <dbReference type="EMBL" id="SPC06599.1"/>
    </source>
</evidence>
<evidence type="ECO:0000313" key="14">
    <source>
        <dbReference type="Proteomes" id="UP000256862"/>
    </source>
</evidence>
<organism evidence="12 14">
    <name type="scientific">Cupriavidus oxalaticus</name>
    <dbReference type="NCBI Taxonomy" id="96344"/>
    <lineage>
        <taxon>Bacteria</taxon>
        <taxon>Pseudomonadati</taxon>
        <taxon>Pseudomonadota</taxon>
        <taxon>Betaproteobacteria</taxon>
        <taxon>Burkholderiales</taxon>
        <taxon>Burkholderiaceae</taxon>
        <taxon>Cupriavidus</taxon>
    </lineage>
</organism>
<comment type="cofactor">
    <cofactor evidence="1 8">
        <name>Fe(2+)</name>
        <dbReference type="ChEBI" id="CHEBI:29033"/>
    </cofactor>
</comment>
<protein>
    <submittedName>
        <fullName evidence="12">Metapyrocatechase 2</fullName>
        <ecNumber evidence="12">1.13.11.2</ecNumber>
    </submittedName>
    <submittedName>
        <fullName evidence="11">VOC family protein</fullName>
    </submittedName>
</protein>